<dbReference type="EMBL" id="ML119645">
    <property type="protein sequence ID" value="RPA88114.1"/>
    <property type="molecule type" value="Genomic_DNA"/>
</dbReference>
<feature type="domain" description="FAD dependent oxidoreductase" evidence="1">
    <location>
        <begin position="48"/>
        <end position="462"/>
    </location>
</feature>
<dbReference type="AlphaFoldDB" id="A0A3N4J2K4"/>
<evidence type="ECO:0000313" key="2">
    <source>
        <dbReference type="EMBL" id="RPA88114.1"/>
    </source>
</evidence>
<dbReference type="InterPro" id="IPR006076">
    <property type="entry name" value="FAD-dep_OxRdtase"/>
</dbReference>
<sequence length="502" mass="54987">MEDQLSALLRRLEAAPGIPVQNPTSSYWQEPPHPISNIQSPELPSSADIVIIGSGITACSIVKTLLECCRDSALDESKYPRVVVLEARSLCSGGTGRNGGHIKETPHEHWNYLRETFGVEGARDITRFRLKHLDDILKIAKKEGLECVAEARKVKTVDLHYDREFYRESVDQLKRFLVDMDGFLDPEIDAHWKALTGEEVLKEFGIDGTCGAFTYLAGALSPYALVAHLFDSFLRSYPKLHIETSTPALSITPLPSSLSSVNTPRGIIKASHIIHATNGHISQFLPGLRTKIQPVRGTMSVQVPSSQPAKFTTDDSLSFMWGKGFEYITIRTPPTDSPHKSSTPGPHWMVGGGLVHAPHEGLSEFGVTDDATISLQSKAYLLGILPSILPPPPDQPNGVTNVETLSCWSGIMGFSADALPWVGRVGERYSRRRGGAKEYVCGGYSGEGMVNAWGCGAGLARLVLHEMGIEVGMKGGWMVPWEMEATDERLERADIRNLATLF</sequence>
<proteinExistence type="predicted"/>
<dbReference type="SUPFAM" id="SSF51905">
    <property type="entry name" value="FAD/NAD(P)-binding domain"/>
    <property type="match status" value="1"/>
</dbReference>
<dbReference type="PANTHER" id="PTHR13847:SF213">
    <property type="entry name" value="DEPENDENT OXIDOREDUCTASE, PUTATIVE-RELATED"/>
    <property type="match status" value="1"/>
</dbReference>
<dbReference type="GO" id="GO:0005737">
    <property type="term" value="C:cytoplasm"/>
    <property type="evidence" value="ECO:0007669"/>
    <property type="project" value="TreeGrafter"/>
</dbReference>
<dbReference type="Gene3D" id="3.50.50.60">
    <property type="entry name" value="FAD/NAD(P)-binding domain"/>
    <property type="match status" value="1"/>
</dbReference>
<name>A0A3N4J2K4_ASCIM</name>
<dbReference type="OrthoDB" id="429143at2759"/>
<dbReference type="Proteomes" id="UP000275078">
    <property type="component" value="Unassembled WGS sequence"/>
</dbReference>
<protein>
    <submittedName>
        <fullName evidence="2">FAD dependent oxidoreductase</fullName>
    </submittedName>
</protein>
<accession>A0A3N4J2K4</accession>
<dbReference type="PANTHER" id="PTHR13847">
    <property type="entry name" value="SARCOSINE DEHYDROGENASE-RELATED"/>
    <property type="match status" value="1"/>
</dbReference>
<dbReference type="STRING" id="1160509.A0A3N4J2K4"/>
<evidence type="ECO:0000313" key="3">
    <source>
        <dbReference type="Proteomes" id="UP000275078"/>
    </source>
</evidence>
<dbReference type="Gene3D" id="3.30.9.10">
    <property type="entry name" value="D-Amino Acid Oxidase, subunit A, domain 2"/>
    <property type="match status" value="1"/>
</dbReference>
<keyword evidence="3" id="KW-1185">Reference proteome</keyword>
<organism evidence="2 3">
    <name type="scientific">Ascobolus immersus RN42</name>
    <dbReference type="NCBI Taxonomy" id="1160509"/>
    <lineage>
        <taxon>Eukaryota</taxon>
        <taxon>Fungi</taxon>
        <taxon>Dikarya</taxon>
        <taxon>Ascomycota</taxon>
        <taxon>Pezizomycotina</taxon>
        <taxon>Pezizomycetes</taxon>
        <taxon>Pezizales</taxon>
        <taxon>Ascobolaceae</taxon>
        <taxon>Ascobolus</taxon>
    </lineage>
</organism>
<evidence type="ECO:0000259" key="1">
    <source>
        <dbReference type="Pfam" id="PF01266"/>
    </source>
</evidence>
<gene>
    <name evidence="2" type="ORF">BJ508DRAFT_219402</name>
</gene>
<reference evidence="2 3" key="1">
    <citation type="journal article" date="2018" name="Nat. Ecol. Evol.">
        <title>Pezizomycetes genomes reveal the molecular basis of ectomycorrhizal truffle lifestyle.</title>
        <authorList>
            <person name="Murat C."/>
            <person name="Payen T."/>
            <person name="Noel B."/>
            <person name="Kuo A."/>
            <person name="Morin E."/>
            <person name="Chen J."/>
            <person name="Kohler A."/>
            <person name="Krizsan K."/>
            <person name="Balestrini R."/>
            <person name="Da Silva C."/>
            <person name="Montanini B."/>
            <person name="Hainaut M."/>
            <person name="Levati E."/>
            <person name="Barry K.W."/>
            <person name="Belfiori B."/>
            <person name="Cichocki N."/>
            <person name="Clum A."/>
            <person name="Dockter R.B."/>
            <person name="Fauchery L."/>
            <person name="Guy J."/>
            <person name="Iotti M."/>
            <person name="Le Tacon F."/>
            <person name="Lindquist E.A."/>
            <person name="Lipzen A."/>
            <person name="Malagnac F."/>
            <person name="Mello A."/>
            <person name="Molinier V."/>
            <person name="Miyauchi S."/>
            <person name="Poulain J."/>
            <person name="Riccioni C."/>
            <person name="Rubini A."/>
            <person name="Sitrit Y."/>
            <person name="Splivallo R."/>
            <person name="Traeger S."/>
            <person name="Wang M."/>
            <person name="Zifcakova L."/>
            <person name="Wipf D."/>
            <person name="Zambonelli A."/>
            <person name="Paolocci F."/>
            <person name="Nowrousian M."/>
            <person name="Ottonello S."/>
            <person name="Baldrian P."/>
            <person name="Spatafora J.W."/>
            <person name="Henrissat B."/>
            <person name="Nagy L.G."/>
            <person name="Aury J.M."/>
            <person name="Wincker P."/>
            <person name="Grigoriev I.V."/>
            <person name="Bonfante P."/>
            <person name="Martin F.M."/>
        </authorList>
    </citation>
    <scope>NUCLEOTIDE SEQUENCE [LARGE SCALE GENOMIC DNA]</scope>
    <source>
        <strain evidence="2 3">RN42</strain>
    </source>
</reference>
<dbReference type="Pfam" id="PF01266">
    <property type="entry name" value="DAO"/>
    <property type="match status" value="1"/>
</dbReference>
<dbReference type="InterPro" id="IPR036188">
    <property type="entry name" value="FAD/NAD-bd_sf"/>
</dbReference>